<accession>A0A2Z4UAX0</accession>
<dbReference type="GO" id="GO:0016747">
    <property type="term" value="F:acyltransferase activity, transferring groups other than amino-acyl groups"/>
    <property type="evidence" value="ECO:0007669"/>
    <property type="project" value="InterPro"/>
</dbReference>
<feature type="domain" description="N-acetyltransferase" evidence="3">
    <location>
        <begin position="21"/>
        <end position="175"/>
    </location>
</feature>
<proteinExistence type="predicted"/>
<protein>
    <recommendedName>
        <fullName evidence="3">N-acetyltransferase domain-containing protein</fullName>
    </recommendedName>
</protein>
<dbReference type="Gene3D" id="3.40.630.30">
    <property type="match status" value="1"/>
</dbReference>
<dbReference type="PROSITE" id="PS51186">
    <property type="entry name" value="GNAT"/>
    <property type="match status" value="1"/>
</dbReference>
<keyword evidence="5" id="KW-1185">Reference proteome</keyword>
<dbReference type="OrthoDB" id="9805924at2"/>
<dbReference type="AlphaFoldDB" id="A0A2Z4UAX0"/>
<dbReference type="InterPro" id="IPR016181">
    <property type="entry name" value="Acyl_CoA_acyltransferase"/>
</dbReference>
<gene>
    <name evidence="4" type="ORF">DQQ01_08520</name>
</gene>
<evidence type="ECO:0000313" key="5">
    <source>
        <dbReference type="Proteomes" id="UP000250003"/>
    </source>
</evidence>
<dbReference type="Proteomes" id="UP000250003">
    <property type="component" value="Chromosome"/>
</dbReference>
<evidence type="ECO:0000313" key="4">
    <source>
        <dbReference type="EMBL" id="AWY98182.1"/>
    </source>
</evidence>
<dbReference type="InterPro" id="IPR050832">
    <property type="entry name" value="Bact_Acetyltransf"/>
</dbReference>
<dbReference type="InterPro" id="IPR000182">
    <property type="entry name" value="GNAT_dom"/>
</dbReference>
<dbReference type="Pfam" id="PF00583">
    <property type="entry name" value="Acetyltransf_1"/>
    <property type="match status" value="1"/>
</dbReference>
<evidence type="ECO:0000256" key="1">
    <source>
        <dbReference type="ARBA" id="ARBA00022679"/>
    </source>
</evidence>
<dbReference type="PANTHER" id="PTHR43877">
    <property type="entry name" value="AMINOALKYLPHOSPHONATE N-ACETYLTRANSFERASE-RELATED-RELATED"/>
    <property type="match status" value="1"/>
</dbReference>
<evidence type="ECO:0000256" key="2">
    <source>
        <dbReference type="ARBA" id="ARBA00023315"/>
    </source>
</evidence>
<name>A0A2Z4UAX0_9FIRM</name>
<evidence type="ECO:0000259" key="3">
    <source>
        <dbReference type="PROSITE" id="PS51186"/>
    </source>
</evidence>
<dbReference type="CDD" id="cd04301">
    <property type="entry name" value="NAT_SF"/>
    <property type="match status" value="1"/>
</dbReference>
<dbReference type="SUPFAM" id="SSF55729">
    <property type="entry name" value="Acyl-CoA N-acyltransferases (Nat)"/>
    <property type="match status" value="1"/>
</dbReference>
<dbReference type="EMBL" id="CP030280">
    <property type="protein sequence ID" value="AWY98182.1"/>
    <property type="molecule type" value="Genomic_DNA"/>
</dbReference>
<keyword evidence="2" id="KW-0012">Acyltransferase</keyword>
<organism evidence="4 5">
    <name type="scientific">Blautia argi</name>
    <dbReference type="NCBI Taxonomy" id="1912897"/>
    <lineage>
        <taxon>Bacteria</taxon>
        <taxon>Bacillati</taxon>
        <taxon>Bacillota</taxon>
        <taxon>Clostridia</taxon>
        <taxon>Lachnospirales</taxon>
        <taxon>Lachnospiraceae</taxon>
        <taxon>Blautia</taxon>
    </lineage>
</organism>
<reference evidence="5" key="1">
    <citation type="submission" date="2018-06" db="EMBL/GenBank/DDBJ databases">
        <title>Description of Blautia argi sp. nov., a new anaerobic isolated from dog feces.</title>
        <authorList>
            <person name="Chang Y.-H."/>
            <person name="Paek J."/>
            <person name="Shin Y."/>
        </authorList>
    </citation>
    <scope>NUCLEOTIDE SEQUENCE [LARGE SCALE GENOMIC DNA]</scope>
    <source>
        <strain evidence="5">KCTC 15426</strain>
    </source>
</reference>
<dbReference type="KEGG" id="blau:DQQ01_08520"/>
<sequence length="175" mass="20530">MKSARERNWNDMETAKNAMQPEIRAAIREDFADIARLMQQVHDLHSHGRPDIYKEATDFYTLQQFTEDMEDPELLFLVAVWEGKPVGMCQVKYHTLKDSGITKERTRAYVEALCVQENCQNHGIGKQLLQKAEEEGKRRKSSSLELTAWEFNEEVLEFYKNYGMKIQRVVLEKEI</sequence>
<keyword evidence="1" id="KW-0808">Transferase</keyword>